<keyword evidence="3" id="KW-1185">Reference proteome</keyword>
<dbReference type="InterPro" id="IPR003128">
    <property type="entry name" value="Villin_headpiece"/>
</dbReference>
<dbReference type="GO" id="GO:0005546">
    <property type="term" value="F:phosphatidylinositol-4,5-bisphosphate binding"/>
    <property type="evidence" value="ECO:0007669"/>
    <property type="project" value="TreeGrafter"/>
</dbReference>
<dbReference type="OrthoDB" id="28894at2759"/>
<dbReference type="Proteomes" id="UP000230750">
    <property type="component" value="Unassembled WGS sequence"/>
</dbReference>
<dbReference type="AlphaFoldDB" id="A0A2G8LGY9"/>
<dbReference type="InterPro" id="IPR036886">
    <property type="entry name" value="Villin_headpiece_dom_sf"/>
</dbReference>
<dbReference type="EMBL" id="MRZV01000081">
    <property type="protein sequence ID" value="PIK59511.1"/>
    <property type="molecule type" value="Genomic_DNA"/>
</dbReference>
<gene>
    <name evidence="2" type="ORF">BSL78_03583</name>
</gene>
<name>A0A2G8LGY9_STIJA</name>
<proteinExistence type="predicted"/>
<dbReference type="PANTHER" id="PTHR11977">
    <property type="entry name" value="VILLIN"/>
    <property type="match status" value="1"/>
</dbReference>
<dbReference type="Gene3D" id="3.40.20.10">
    <property type="entry name" value="Severin"/>
    <property type="match status" value="1"/>
</dbReference>
<organism evidence="2 3">
    <name type="scientific">Stichopus japonicus</name>
    <name type="common">Sea cucumber</name>
    <dbReference type="NCBI Taxonomy" id="307972"/>
    <lineage>
        <taxon>Eukaryota</taxon>
        <taxon>Metazoa</taxon>
        <taxon>Echinodermata</taxon>
        <taxon>Eleutherozoa</taxon>
        <taxon>Echinozoa</taxon>
        <taxon>Holothuroidea</taxon>
        <taxon>Aspidochirotacea</taxon>
        <taxon>Aspidochirotida</taxon>
        <taxon>Stichopodidae</taxon>
        <taxon>Apostichopus</taxon>
    </lineage>
</organism>
<feature type="domain" description="HP" evidence="1">
    <location>
        <begin position="178"/>
        <end position="239"/>
    </location>
</feature>
<dbReference type="GO" id="GO:0005737">
    <property type="term" value="C:cytoplasm"/>
    <property type="evidence" value="ECO:0007669"/>
    <property type="project" value="TreeGrafter"/>
</dbReference>
<dbReference type="InterPro" id="IPR029006">
    <property type="entry name" value="ADF-H/Gelsolin-like_dom_sf"/>
</dbReference>
<protein>
    <submittedName>
        <fullName evidence="2">Supervillin</fullName>
    </submittedName>
</protein>
<dbReference type="SUPFAM" id="SSF55753">
    <property type="entry name" value="Actin depolymerizing proteins"/>
    <property type="match status" value="1"/>
</dbReference>
<dbReference type="PROSITE" id="PS51089">
    <property type="entry name" value="HP"/>
    <property type="match status" value="1"/>
</dbReference>
<dbReference type="GO" id="GO:0008154">
    <property type="term" value="P:actin polymerization or depolymerization"/>
    <property type="evidence" value="ECO:0007669"/>
    <property type="project" value="TreeGrafter"/>
</dbReference>
<dbReference type="SUPFAM" id="SSF47050">
    <property type="entry name" value="VHP, Villin headpiece domain"/>
    <property type="match status" value="1"/>
</dbReference>
<sequence>MHGVKSSEVTRKTAKFAAEKLKEFVPMEAGLKLECQATIEEMEEGKETDSFFKAVGRDRTSYDSAIDALFVIDNQYEVYLWQGWWPEDRQSEDSPKQLDRLNSSLIWRGSVQWRQFSLLQRENPKKPPEAYLIHAGLELQMFINLFPTWDMREDVAQINKKAGRRSDRAIHVRDVLQQLKRTRYTLAELQEKPEGIDPLKLETYLSDEEFKKVLTVTREEFQKLQSWKKTELKKNAGLF</sequence>
<evidence type="ECO:0000313" key="3">
    <source>
        <dbReference type="Proteomes" id="UP000230750"/>
    </source>
</evidence>
<evidence type="ECO:0000259" key="1">
    <source>
        <dbReference type="PROSITE" id="PS51089"/>
    </source>
</evidence>
<dbReference type="GO" id="GO:0015629">
    <property type="term" value="C:actin cytoskeleton"/>
    <property type="evidence" value="ECO:0007669"/>
    <property type="project" value="TreeGrafter"/>
</dbReference>
<dbReference type="PANTHER" id="PTHR11977:SF45">
    <property type="entry name" value="SUPERVILLIN"/>
    <property type="match status" value="1"/>
</dbReference>
<dbReference type="SMART" id="SM00153">
    <property type="entry name" value="VHP"/>
    <property type="match status" value="1"/>
</dbReference>
<dbReference type="STRING" id="307972.A0A2G8LGY9"/>
<evidence type="ECO:0000313" key="2">
    <source>
        <dbReference type="EMBL" id="PIK59511.1"/>
    </source>
</evidence>
<dbReference type="GO" id="GO:0051016">
    <property type="term" value="P:barbed-end actin filament capping"/>
    <property type="evidence" value="ECO:0007669"/>
    <property type="project" value="TreeGrafter"/>
</dbReference>
<dbReference type="Gene3D" id="1.10.950.10">
    <property type="entry name" value="Villin headpiece domain"/>
    <property type="match status" value="1"/>
</dbReference>
<dbReference type="GO" id="GO:0051015">
    <property type="term" value="F:actin filament binding"/>
    <property type="evidence" value="ECO:0007669"/>
    <property type="project" value="InterPro"/>
</dbReference>
<comment type="caution">
    <text evidence="2">The sequence shown here is derived from an EMBL/GenBank/DDBJ whole genome shotgun (WGS) entry which is preliminary data.</text>
</comment>
<reference evidence="2 3" key="1">
    <citation type="journal article" date="2017" name="PLoS Biol.">
        <title>The sea cucumber genome provides insights into morphological evolution and visceral regeneration.</title>
        <authorList>
            <person name="Zhang X."/>
            <person name="Sun L."/>
            <person name="Yuan J."/>
            <person name="Sun Y."/>
            <person name="Gao Y."/>
            <person name="Zhang L."/>
            <person name="Li S."/>
            <person name="Dai H."/>
            <person name="Hamel J.F."/>
            <person name="Liu C."/>
            <person name="Yu Y."/>
            <person name="Liu S."/>
            <person name="Lin W."/>
            <person name="Guo K."/>
            <person name="Jin S."/>
            <person name="Xu P."/>
            <person name="Storey K.B."/>
            <person name="Huan P."/>
            <person name="Zhang T."/>
            <person name="Zhou Y."/>
            <person name="Zhang J."/>
            <person name="Lin C."/>
            <person name="Li X."/>
            <person name="Xing L."/>
            <person name="Huo D."/>
            <person name="Sun M."/>
            <person name="Wang L."/>
            <person name="Mercier A."/>
            <person name="Li F."/>
            <person name="Yang H."/>
            <person name="Xiang J."/>
        </authorList>
    </citation>
    <scope>NUCLEOTIDE SEQUENCE [LARGE SCALE GENOMIC DNA]</scope>
    <source>
        <strain evidence="2">Shaxun</strain>
        <tissue evidence="2">Muscle</tissue>
    </source>
</reference>
<dbReference type="InterPro" id="IPR007122">
    <property type="entry name" value="Villin/Gelsolin"/>
</dbReference>
<dbReference type="Pfam" id="PF02209">
    <property type="entry name" value="VHP"/>
    <property type="match status" value="1"/>
</dbReference>
<accession>A0A2G8LGY9</accession>
<dbReference type="GO" id="GO:0051014">
    <property type="term" value="P:actin filament severing"/>
    <property type="evidence" value="ECO:0007669"/>
    <property type="project" value="TreeGrafter"/>
</dbReference>